<dbReference type="SUPFAM" id="SSF55729">
    <property type="entry name" value="Acyl-CoA N-acyltransferases (Nat)"/>
    <property type="match status" value="1"/>
</dbReference>
<dbReference type="InterPro" id="IPR016181">
    <property type="entry name" value="Acyl_CoA_acyltransferase"/>
</dbReference>
<evidence type="ECO:0000313" key="5">
    <source>
        <dbReference type="Proteomes" id="UP001249851"/>
    </source>
</evidence>
<dbReference type="PANTHER" id="PTHR13947">
    <property type="entry name" value="GNAT FAMILY N-ACETYLTRANSFERASE"/>
    <property type="match status" value="1"/>
</dbReference>
<dbReference type="Proteomes" id="UP001249851">
    <property type="component" value="Unassembled WGS sequence"/>
</dbReference>
<proteinExistence type="predicted"/>
<name>A0AAD9V493_ACRCE</name>
<dbReference type="CDD" id="cd04301">
    <property type="entry name" value="NAT_SF"/>
    <property type="match status" value="1"/>
</dbReference>
<protein>
    <submittedName>
        <fullName evidence="4">N-acetyltransferase family 8 member 2</fullName>
    </submittedName>
</protein>
<dbReference type="PANTHER" id="PTHR13947:SF37">
    <property type="entry name" value="LD18367P"/>
    <property type="match status" value="1"/>
</dbReference>
<keyword evidence="2" id="KW-0472">Membrane</keyword>
<dbReference type="PROSITE" id="PS51186">
    <property type="entry name" value="GNAT"/>
    <property type="match status" value="1"/>
</dbReference>
<evidence type="ECO:0000256" key="1">
    <source>
        <dbReference type="ARBA" id="ARBA00022679"/>
    </source>
</evidence>
<dbReference type="EMBL" id="JARQWQ010000037">
    <property type="protein sequence ID" value="KAK2560180.1"/>
    <property type="molecule type" value="Genomic_DNA"/>
</dbReference>
<gene>
    <name evidence="4" type="ORF">P5673_017159</name>
</gene>
<keyword evidence="5" id="KW-1185">Reference proteome</keyword>
<reference evidence="4" key="2">
    <citation type="journal article" date="2023" name="Science">
        <title>Genomic signatures of disease resistance in endangered staghorn corals.</title>
        <authorList>
            <person name="Vollmer S.V."/>
            <person name="Selwyn J.D."/>
            <person name="Despard B.A."/>
            <person name="Roesel C.L."/>
        </authorList>
    </citation>
    <scope>NUCLEOTIDE SEQUENCE</scope>
    <source>
        <strain evidence="4">K2</strain>
    </source>
</reference>
<keyword evidence="2" id="KW-1133">Transmembrane helix</keyword>
<evidence type="ECO:0000256" key="2">
    <source>
        <dbReference type="SAM" id="Phobius"/>
    </source>
</evidence>
<reference evidence="4" key="1">
    <citation type="journal article" date="2023" name="G3 (Bethesda)">
        <title>Whole genome assembly and annotation of the endangered Caribbean coral Acropora cervicornis.</title>
        <authorList>
            <person name="Selwyn J.D."/>
            <person name="Vollmer S.V."/>
        </authorList>
    </citation>
    <scope>NUCLEOTIDE SEQUENCE</scope>
    <source>
        <strain evidence="4">K2</strain>
    </source>
</reference>
<dbReference type="Pfam" id="PF00583">
    <property type="entry name" value="Acetyltransf_1"/>
    <property type="match status" value="1"/>
</dbReference>
<keyword evidence="1" id="KW-0808">Transferase</keyword>
<dbReference type="InterPro" id="IPR050769">
    <property type="entry name" value="NAT_camello-type"/>
</dbReference>
<feature type="transmembrane region" description="Helical" evidence="2">
    <location>
        <begin position="59"/>
        <end position="75"/>
    </location>
</feature>
<comment type="caution">
    <text evidence="4">The sequence shown here is derived from an EMBL/GenBank/DDBJ whole genome shotgun (WGS) entry which is preliminary data.</text>
</comment>
<sequence length="238" mass="27558">MHSTKTTFLSSNSSHVKSEARQVKIRSYENKDYQHCREVFTLGMEQLVSLVTRVVLPKYCWILLALSVLFLLAAIKLTLWILAYYIFFCVVVLALLYVDIYIECRRFIRVCLETDLKEIEKTYMSGDGSHMWVAEWQGKVVGMVGLVNNCNDKAGVAELQRMSVSPFCRRMGIAGKLLHELLQHAKDQHFEKLVLKTTSAQTPAIRLYKKWGFKLIDIFPYPQRILGDLQFLHFSLEL</sequence>
<dbReference type="InterPro" id="IPR000182">
    <property type="entry name" value="GNAT_dom"/>
</dbReference>
<dbReference type="GO" id="GO:0008080">
    <property type="term" value="F:N-acetyltransferase activity"/>
    <property type="evidence" value="ECO:0007669"/>
    <property type="project" value="InterPro"/>
</dbReference>
<dbReference type="AlphaFoldDB" id="A0AAD9V493"/>
<evidence type="ECO:0000313" key="4">
    <source>
        <dbReference type="EMBL" id="KAK2560180.1"/>
    </source>
</evidence>
<evidence type="ECO:0000259" key="3">
    <source>
        <dbReference type="PROSITE" id="PS51186"/>
    </source>
</evidence>
<dbReference type="Gene3D" id="3.40.630.30">
    <property type="match status" value="1"/>
</dbReference>
<accession>A0AAD9V493</accession>
<feature type="transmembrane region" description="Helical" evidence="2">
    <location>
        <begin position="81"/>
        <end position="102"/>
    </location>
</feature>
<feature type="domain" description="N-acetyltransferase" evidence="3">
    <location>
        <begin position="91"/>
        <end position="238"/>
    </location>
</feature>
<keyword evidence="2" id="KW-0812">Transmembrane</keyword>
<organism evidence="4 5">
    <name type="scientific">Acropora cervicornis</name>
    <name type="common">Staghorn coral</name>
    <dbReference type="NCBI Taxonomy" id="6130"/>
    <lineage>
        <taxon>Eukaryota</taxon>
        <taxon>Metazoa</taxon>
        <taxon>Cnidaria</taxon>
        <taxon>Anthozoa</taxon>
        <taxon>Hexacorallia</taxon>
        <taxon>Scleractinia</taxon>
        <taxon>Astrocoeniina</taxon>
        <taxon>Acroporidae</taxon>
        <taxon>Acropora</taxon>
    </lineage>
</organism>